<feature type="transmembrane region" description="Helical" evidence="1">
    <location>
        <begin position="9"/>
        <end position="26"/>
    </location>
</feature>
<dbReference type="AlphaFoldDB" id="A0A0E9PDV9"/>
<evidence type="ECO:0000256" key="1">
    <source>
        <dbReference type="SAM" id="Phobius"/>
    </source>
</evidence>
<keyword evidence="1" id="KW-0472">Membrane</keyword>
<accession>A0A0E9PDV9</accession>
<sequence length="31" mass="3511">MSRPGSKTLYSLVLQTNVLLIHIMLIKTSRP</sequence>
<reference evidence="2" key="1">
    <citation type="submission" date="2014-11" db="EMBL/GenBank/DDBJ databases">
        <authorList>
            <person name="Amaro Gonzalez C."/>
        </authorList>
    </citation>
    <scope>NUCLEOTIDE SEQUENCE</scope>
</reference>
<keyword evidence="1" id="KW-1133">Transmembrane helix</keyword>
<evidence type="ECO:0000313" key="2">
    <source>
        <dbReference type="EMBL" id="JAH02235.1"/>
    </source>
</evidence>
<protein>
    <submittedName>
        <fullName evidence="2">Uncharacterized protein</fullName>
    </submittedName>
</protein>
<organism evidence="2">
    <name type="scientific">Anguilla anguilla</name>
    <name type="common">European freshwater eel</name>
    <name type="synonym">Muraena anguilla</name>
    <dbReference type="NCBI Taxonomy" id="7936"/>
    <lineage>
        <taxon>Eukaryota</taxon>
        <taxon>Metazoa</taxon>
        <taxon>Chordata</taxon>
        <taxon>Craniata</taxon>
        <taxon>Vertebrata</taxon>
        <taxon>Euteleostomi</taxon>
        <taxon>Actinopterygii</taxon>
        <taxon>Neopterygii</taxon>
        <taxon>Teleostei</taxon>
        <taxon>Anguilliformes</taxon>
        <taxon>Anguillidae</taxon>
        <taxon>Anguilla</taxon>
    </lineage>
</organism>
<dbReference type="EMBL" id="GBXM01106342">
    <property type="protein sequence ID" value="JAH02235.1"/>
    <property type="molecule type" value="Transcribed_RNA"/>
</dbReference>
<proteinExistence type="predicted"/>
<reference evidence="2" key="2">
    <citation type="journal article" date="2015" name="Fish Shellfish Immunol.">
        <title>Early steps in the European eel (Anguilla anguilla)-Vibrio vulnificus interaction in the gills: Role of the RtxA13 toxin.</title>
        <authorList>
            <person name="Callol A."/>
            <person name="Pajuelo D."/>
            <person name="Ebbesson L."/>
            <person name="Teles M."/>
            <person name="MacKenzie S."/>
            <person name="Amaro C."/>
        </authorList>
    </citation>
    <scope>NUCLEOTIDE SEQUENCE</scope>
</reference>
<keyword evidence="1" id="KW-0812">Transmembrane</keyword>
<name>A0A0E9PDV9_ANGAN</name>